<dbReference type="Pfam" id="PF08799">
    <property type="entry name" value="PRP4"/>
    <property type="match status" value="1"/>
</dbReference>
<dbReference type="GO" id="GO:0046540">
    <property type="term" value="C:U4/U6 x U5 tri-snRNP complex"/>
    <property type="evidence" value="ECO:0007669"/>
    <property type="project" value="TreeGrafter"/>
</dbReference>
<dbReference type="InterPro" id="IPR015943">
    <property type="entry name" value="WD40/YVTN_repeat-like_dom_sf"/>
</dbReference>
<feature type="repeat" description="WD" evidence="3">
    <location>
        <begin position="579"/>
        <end position="610"/>
    </location>
</feature>
<dbReference type="Pfam" id="PF00400">
    <property type="entry name" value="WD40"/>
    <property type="match status" value="6"/>
</dbReference>
<dbReference type="SMART" id="SM00320">
    <property type="entry name" value="WD40"/>
    <property type="match status" value="7"/>
</dbReference>
<dbReference type="SMART" id="SM00500">
    <property type="entry name" value="SFM"/>
    <property type="match status" value="1"/>
</dbReference>
<proteinExistence type="predicted"/>
<dbReference type="eggNOG" id="KOG0272">
    <property type="taxonomic scope" value="Eukaryota"/>
</dbReference>
<feature type="domain" description="Pre-mRNA processing factor 4 (PRP4)-like" evidence="6">
    <location>
        <begin position="108"/>
        <end position="160"/>
    </location>
</feature>
<dbReference type="OrthoDB" id="540662at2759"/>
<feature type="compositionally biased region" description="Low complexity" evidence="5">
    <location>
        <begin position="38"/>
        <end position="52"/>
    </location>
</feature>
<dbReference type="OMA" id="LNEPICY"/>
<accession>D8LGI0</accession>
<dbReference type="InParanoid" id="D8LGI0"/>
<evidence type="ECO:0000313" key="8">
    <source>
        <dbReference type="Proteomes" id="UP000002630"/>
    </source>
</evidence>
<reference evidence="7 8" key="1">
    <citation type="journal article" date="2010" name="Nature">
        <title>The Ectocarpus genome and the independent evolution of multicellularity in brown algae.</title>
        <authorList>
            <person name="Cock J.M."/>
            <person name="Sterck L."/>
            <person name="Rouze P."/>
            <person name="Scornet D."/>
            <person name="Allen A.E."/>
            <person name="Amoutzias G."/>
            <person name="Anthouard V."/>
            <person name="Artiguenave F."/>
            <person name="Aury J.M."/>
            <person name="Badger J.H."/>
            <person name="Beszteri B."/>
            <person name="Billiau K."/>
            <person name="Bonnet E."/>
            <person name="Bothwell J.H."/>
            <person name="Bowler C."/>
            <person name="Boyen C."/>
            <person name="Brownlee C."/>
            <person name="Carrano C.J."/>
            <person name="Charrier B."/>
            <person name="Cho G.Y."/>
            <person name="Coelho S.M."/>
            <person name="Collen J."/>
            <person name="Corre E."/>
            <person name="Da Silva C."/>
            <person name="Delage L."/>
            <person name="Delaroque N."/>
            <person name="Dittami S.M."/>
            <person name="Doulbeau S."/>
            <person name="Elias M."/>
            <person name="Farnham G."/>
            <person name="Gachon C.M."/>
            <person name="Gschloessl B."/>
            <person name="Heesch S."/>
            <person name="Jabbari K."/>
            <person name="Jubin C."/>
            <person name="Kawai H."/>
            <person name="Kimura K."/>
            <person name="Kloareg B."/>
            <person name="Kupper F.C."/>
            <person name="Lang D."/>
            <person name="Le Bail A."/>
            <person name="Leblanc C."/>
            <person name="Lerouge P."/>
            <person name="Lohr M."/>
            <person name="Lopez P.J."/>
            <person name="Martens C."/>
            <person name="Maumus F."/>
            <person name="Michel G."/>
            <person name="Miranda-Saavedra D."/>
            <person name="Morales J."/>
            <person name="Moreau H."/>
            <person name="Motomura T."/>
            <person name="Nagasato C."/>
            <person name="Napoli C.A."/>
            <person name="Nelson D.R."/>
            <person name="Nyvall-Collen P."/>
            <person name="Peters A.F."/>
            <person name="Pommier C."/>
            <person name="Potin P."/>
            <person name="Poulain J."/>
            <person name="Quesneville H."/>
            <person name="Read B."/>
            <person name="Rensing S.A."/>
            <person name="Ritter A."/>
            <person name="Rousvoal S."/>
            <person name="Samanta M."/>
            <person name="Samson G."/>
            <person name="Schroeder D.C."/>
            <person name="Segurens B."/>
            <person name="Strittmatter M."/>
            <person name="Tonon T."/>
            <person name="Tregear J.W."/>
            <person name="Valentin K."/>
            <person name="von Dassow P."/>
            <person name="Yamagishi T."/>
            <person name="Van de Peer Y."/>
            <person name="Wincker P."/>
        </authorList>
    </citation>
    <scope>NUCLEOTIDE SEQUENCE [LARGE SCALE GENOMIC DNA]</scope>
    <source>
        <strain evidence="8">Ec32 / CCAP1310/4</strain>
    </source>
</reference>
<dbReference type="Gene3D" id="2.130.10.10">
    <property type="entry name" value="YVTN repeat-like/Quinoprotein amine dehydrogenase"/>
    <property type="match status" value="4"/>
</dbReference>
<feature type="repeat" description="WD" evidence="3">
    <location>
        <begin position="536"/>
        <end position="578"/>
    </location>
</feature>
<dbReference type="GO" id="GO:0000398">
    <property type="term" value="P:mRNA splicing, via spliceosome"/>
    <property type="evidence" value="ECO:0007669"/>
    <property type="project" value="TreeGrafter"/>
</dbReference>
<name>D8LGI0_ECTSI</name>
<dbReference type="PROSITE" id="PS50294">
    <property type="entry name" value="WD_REPEATS_REGION"/>
    <property type="match status" value="5"/>
</dbReference>
<dbReference type="PROSITE" id="PS00678">
    <property type="entry name" value="WD_REPEATS_1"/>
    <property type="match status" value="2"/>
</dbReference>
<keyword evidence="1 3" id="KW-0853">WD repeat</keyword>
<dbReference type="GO" id="GO:0017070">
    <property type="term" value="F:U6 snRNA binding"/>
    <property type="evidence" value="ECO:0007669"/>
    <property type="project" value="TreeGrafter"/>
</dbReference>
<organism evidence="7 8">
    <name type="scientific">Ectocarpus siliculosus</name>
    <name type="common">Brown alga</name>
    <name type="synonym">Conferva siliculosa</name>
    <dbReference type="NCBI Taxonomy" id="2880"/>
    <lineage>
        <taxon>Eukaryota</taxon>
        <taxon>Sar</taxon>
        <taxon>Stramenopiles</taxon>
        <taxon>Ochrophyta</taxon>
        <taxon>PX clade</taxon>
        <taxon>Phaeophyceae</taxon>
        <taxon>Ectocarpales</taxon>
        <taxon>Ectocarpaceae</taxon>
        <taxon>Ectocarpus</taxon>
    </lineage>
</organism>
<dbReference type="PANTHER" id="PTHR19846:SF0">
    <property type="entry name" value="PRE-MRNA PROCESSING FACTOR 4"/>
    <property type="match status" value="1"/>
</dbReference>
<evidence type="ECO:0000313" key="7">
    <source>
        <dbReference type="EMBL" id="CBN79037.1"/>
    </source>
</evidence>
<evidence type="ECO:0000256" key="4">
    <source>
        <dbReference type="SAM" id="Coils"/>
    </source>
</evidence>
<feature type="coiled-coil region" evidence="4">
    <location>
        <begin position="67"/>
        <end position="101"/>
    </location>
</feature>
<dbReference type="InterPro" id="IPR001680">
    <property type="entry name" value="WD40_rpt"/>
</dbReference>
<dbReference type="EMBL" id="FN649729">
    <property type="protein sequence ID" value="CBN79037.1"/>
    <property type="molecule type" value="Genomic_DNA"/>
</dbReference>
<dbReference type="GO" id="GO:0030621">
    <property type="term" value="F:U4 snRNA binding"/>
    <property type="evidence" value="ECO:0007669"/>
    <property type="project" value="TreeGrafter"/>
</dbReference>
<evidence type="ECO:0000256" key="1">
    <source>
        <dbReference type="ARBA" id="ARBA00022574"/>
    </source>
</evidence>
<dbReference type="EMBL" id="FN648201">
    <property type="protein sequence ID" value="CBN79037.1"/>
    <property type="molecule type" value="Genomic_DNA"/>
</dbReference>
<dbReference type="InterPro" id="IPR036322">
    <property type="entry name" value="WD40_repeat_dom_sf"/>
</dbReference>
<keyword evidence="2" id="KW-0677">Repeat</keyword>
<evidence type="ECO:0000256" key="5">
    <source>
        <dbReference type="SAM" id="MobiDB-lite"/>
    </source>
</evidence>
<feature type="repeat" description="WD" evidence="3">
    <location>
        <begin position="301"/>
        <end position="347"/>
    </location>
</feature>
<dbReference type="STRING" id="2880.D8LGI0"/>
<feature type="repeat" description="WD" evidence="3">
    <location>
        <begin position="348"/>
        <end position="389"/>
    </location>
</feature>
<gene>
    <name evidence="7" type="ORF">Esi_0168_0011</name>
</gene>
<dbReference type="AlphaFoldDB" id="D8LGI0"/>
<dbReference type="PRINTS" id="PR00320">
    <property type="entry name" value="GPROTEINBRPT"/>
</dbReference>
<keyword evidence="4" id="KW-0175">Coiled coil</keyword>
<dbReference type="FunFam" id="2.130.10.10:FF:000411">
    <property type="entry name" value="U4/U6 small nuclear ribonucleoprotein Prp4"/>
    <property type="match status" value="1"/>
</dbReference>
<dbReference type="Proteomes" id="UP000002630">
    <property type="component" value="Linkage Group LG04"/>
</dbReference>
<feature type="repeat" description="WD" evidence="3">
    <location>
        <begin position="259"/>
        <end position="300"/>
    </location>
</feature>
<dbReference type="SUPFAM" id="SSF158230">
    <property type="entry name" value="PRP4-like"/>
    <property type="match status" value="1"/>
</dbReference>
<dbReference type="InterPro" id="IPR020472">
    <property type="entry name" value="WD40_PAC1"/>
</dbReference>
<dbReference type="CDD" id="cd00200">
    <property type="entry name" value="WD40"/>
    <property type="match status" value="1"/>
</dbReference>
<feature type="repeat" description="WD" evidence="3">
    <location>
        <begin position="494"/>
        <end position="535"/>
    </location>
</feature>
<feature type="region of interest" description="Disordered" evidence="5">
    <location>
        <begin position="1"/>
        <end position="52"/>
    </location>
</feature>
<feature type="compositionally biased region" description="Basic and acidic residues" evidence="5">
    <location>
        <begin position="1"/>
        <end position="33"/>
    </location>
</feature>
<dbReference type="SUPFAM" id="SSF50978">
    <property type="entry name" value="WD40 repeat-like"/>
    <property type="match status" value="1"/>
</dbReference>
<protein>
    <recommendedName>
        <fullName evidence="6">Pre-mRNA processing factor 4 (PRP4)-like domain-containing protein</fullName>
    </recommendedName>
</protein>
<dbReference type="InterPro" id="IPR014906">
    <property type="entry name" value="PRP4-like"/>
</dbReference>
<dbReference type="PANTHER" id="PTHR19846">
    <property type="entry name" value="WD40 REPEAT PROTEIN"/>
    <property type="match status" value="1"/>
</dbReference>
<dbReference type="InterPro" id="IPR019775">
    <property type="entry name" value="WD40_repeat_CS"/>
</dbReference>
<evidence type="ECO:0000256" key="2">
    <source>
        <dbReference type="ARBA" id="ARBA00022737"/>
    </source>
</evidence>
<keyword evidence="8" id="KW-1185">Reference proteome</keyword>
<evidence type="ECO:0000256" key="3">
    <source>
        <dbReference type="PROSITE-ProRule" id="PRU00221"/>
    </source>
</evidence>
<sequence length="616" mass="67296">MSEDADMKDAPEGVKAEEAEPKEKEAKNGDDKMPPPAAAAGGASNNSASSGSDAIKAAVKAGNINIHQQEHTEIMDLSEESKEAQQEHARLLKQVEADRRARTMVVPTKTEDVAKKLRQLGQPVRLFSENVADIRERLRRFIAASEMEDEEAEKIEGMVAPKPSFVPRKMQMGGEPAAGAAGAAGAPPAAKKVEVVYTPASDALLEARAAIATMSFGRAKSRLAGAKRRRGTPEETSAVDRRAVETFSTMKNLAINSSQFADDRPLSAIQVSPDGGTVASGSWTCLVKLWDIENLEMRKVLRGHSERVTGVTWHPEAYSSDKTLLATGAADKTAKLWDCHTGECVQTFHGHAGRLARVGFHPSGRYLGTASFDHTWRLWDAETGEELLLQFIFSWNLRPLSGNDTTISFCVSPPSVFSSYFLVLAFGFYNELISCSPFVFALCLVLHDPLDRTATTRKCTGFLSQADGALVATGDLGGVGRVWDLRSGKSVWTMEGHVKRITCMDFSPCAYEVASGSDDHTVRVWDIRKQRCCYTLPAHSTLVADIRYSRTSGEVLVSASFDSTAKVWSTRDWSLLRTLSGHEGKVTGCDVSPDERKIVTCSFDRTVKVWAHQDEF</sequence>
<dbReference type="Gene3D" id="4.10.280.110">
    <property type="entry name" value="Pre-mRNA processing factor 4 domain"/>
    <property type="match status" value="1"/>
</dbReference>
<evidence type="ECO:0000259" key="6">
    <source>
        <dbReference type="SMART" id="SM00500"/>
    </source>
</evidence>
<dbReference type="InterPro" id="IPR036285">
    <property type="entry name" value="PRP4-like_sf"/>
</dbReference>
<dbReference type="PROSITE" id="PS50082">
    <property type="entry name" value="WD_REPEATS_2"/>
    <property type="match status" value="6"/>
</dbReference>